<reference evidence="3" key="2">
    <citation type="submission" date="2017-10" db="EMBL/GenBank/DDBJ databases">
        <title>Ladona fulva Genome sequencing and assembly.</title>
        <authorList>
            <person name="Murali S."/>
            <person name="Richards S."/>
            <person name="Bandaranaike D."/>
            <person name="Bellair M."/>
            <person name="Blankenburg K."/>
            <person name="Chao H."/>
            <person name="Dinh H."/>
            <person name="Doddapaneni H."/>
            <person name="Dugan-Rocha S."/>
            <person name="Elkadiri S."/>
            <person name="Gnanaolivu R."/>
            <person name="Hernandez B."/>
            <person name="Skinner E."/>
            <person name="Javaid M."/>
            <person name="Lee S."/>
            <person name="Li M."/>
            <person name="Ming W."/>
            <person name="Munidasa M."/>
            <person name="Muniz J."/>
            <person name="Nguyen L."/>
            <person name="Hughes D."/>
            <person name="Osuji N."/>
            <person name="Pu L.-L."/>
            <person name="Puazo M."/>
            <person name="Qu C."/>
            <person name="Quiroz J."/>
            <person name="Raj R."/>
            <person name="Weissenberger G."/>
            <person name="Xin Y."/>
            <person name="Zou X."/>
            <person name="Han Y."/>
            <person name="Worley K."/>
            <person name="Muzny D."/>
            <person name="Gibbs R."/>
        </authorList>
    </citation>
    <scope>NUCLEOTIDE SEQUENCE</scope>
    <source>
        <strain evidence="3">Sampled in the wild</strain>
    </source>
</reference>
<dbReference type="OrthoDB" id="2434995at2759"/>
<comment type="caution">
    <text evidence="3">The sequence shown here is derived from an EMBL/GenBank/DDBJ whole genome shotgun (WGS) entry which is preliminary data.</text>
</comment>
<dbReference type="PROSITE" id="PS50853">
    <property type="entry name" value="FN3"/>
    <property type="match status" value="1"/>
</dbReference>
<dbReference type="InterPro" id="IPR026085">
    <property type="entry name" value="ATF7-int"/>
</dbReference>
<feature type="region of interest" description="Disordered" evidence="1">
    <location>
        <begin position="611"/>
        <end position="716"/>
    </location>
</feature>
<feature type="compositionally biased region" description="Polar residues" evidence="1">
    <location>
        <begin position="658"/>
        <end position="669"/>
    </location>
</feature>
<dbReference type="Pfam" id="PF16794">
    <property type="entry name" value="fn3_4"/>
    <property type="match status" value="1"/>
</dbReference>
<feature type="compositionally biased region" description="Basic and acidic residues" evidence="1">
    <location>
        <begin position="218"/>
        <end position="231"/>
    </location>
</feature>
<feature type="compositionally biased region" description="Basic and acidic residues" evidence="1">
    <location>
        <begin position="241"/>
        <end position="270"/>
    </location>
</feature>
<dbReference type="EMBL" id="KZ308379">
    <property type="protein sequence ID" value="KAG8228636.1"/>
    <property type="molecule type" value="Genomic_DNA"/>
</dbReference>
<keyword evidence="4" id="KW-1185">Reference proteome</keyword>
<feature type="compositionally biased region" description="Low complexity" evidence="1">
    <location>
        <begin position="615"/>
        <end position="625"/>
    </location>
</feature>
<dbReference type="InterPro" id="IPR003961">
    <property type="entry name" value="FN3_dom"/>
</dbReference>
<dbReference type="GO" id="GO:0005667">
    <property type="term" value="C:transcription regulator complex"/>
    <property type="evidence" value="ECO:0007669"/>
    <property type="project" value="TreeGrafter"/>
</dbReference>
<evidence type="ECO:0000313" key="3">
    <source>
        <dbReference type="EMBL" id="KAG8228636.1"/>
    </source>
</evidence>
<feature type="region of interest" description="Disordered" evidence="1">
    <location>
        <begin position="145"/>
        <end position="375"/>
    </location>
</feature>
<feature type="compositionally biased region" description="Low complexity" evidence="1">
    <location>
        <begin position="340"/>
        <end position="358"/>
    </location>
</feature>
<sequence length="1036" mass="112161">MGPLGTGFQTPVHNSCEIGEALLLYLVWRHLHPLGVDEHSLECNTSCGQASDVMKYSEVDMQEIPRQMSPLTQVQNNMHGIPDRSNWRSKNLELSNGNGIKDSPEIIDLDSEESPVKEMLDNAIAVNGVTTTVKKVSLPWQDKASTDEIKKSIPPREEDEPPRNQNCENSTAKELLQSPEAEENIGNKVSEGGGMSKKKSIGNENSQVMKGRSINKRKVVDAQRKSPDRKSKVVSNSAQSKGERKRPSPEEVDDGSSKKLRTSDVADESPKMCPPAPTASEVNGLNGQDAKKPPQVSLVDLVDEEDDISVDINEKPLPKEDTDIVEPKNVSQTSGGVKLVSSESSCVSVESASVPSPSLTTGPESDSIQSSSSLPVEDLRTKLISSSVNSGTSVVLTQMQPLEVKKVKLCPSLEKQATAMSSGVPITLSSSAESSKLVPTSSSVQNQVATSTTSQDDPDTPKKSSSEAAKETLVESETPVCGSDLEKKLNLNPVHSLTRKTVRKLTRAELEAYLLEVTCELVFSKSEAGKYRRMYEEMKEISENKSMKLAHLVKQVSDLKAVVAKVVDDQKERRDVIPHRITRSVGLQLDYNNIANALKLRSKGDRLHIIAPTGNSSLSNSPPSNVERPPQQRWNRSTPSSTSNTVVSSTPNGADAALSSSSVNKSPQRQLRAIHPKLPQNPQSSSTSQSTSNQPTAANEQSNKMPGFIDISDEGKVSNTGASVGIKRHKQAAGLVVANSQSPSTSTNVNINAVANNQAPSQTMKVVQQHYGQPGNVYSQTSGAPRMITPMNIPSTAPVNAPRLAYIIPTTRPMQPQQRQILLTSPASAPQIRGPSPTSQVNPVQTMLMRPNTIVQVSSGAISSPSTTFIRTIPNNPIQTLPAVKNPQQHASRVMSMQPRQPVPSTRVPSMQHPAPLPSQPQPTVVNPNLKPIPRRPVLKLSKVTNGIVLSWNMTNNTPHEEIASYQLYAYQEGTNTPPSPSLWKKVGDVKALPLPMACTLTQFADGHRYHFAVRALDVHGRVGEFSVPGTIDLFN</sequence>
<dbReference type="GO" id="GO:0006355">
    <property type="term" value="P:regulation of DNA-templated transcription"/>
    <property type="evidence" value="ECO:0007669"/>
    <property type="project" value="TreeGrafter"/>
</dbReference>
<dbReference type="InterPro" id="IPR056565">
    <property type="entry name" value="Fn3_ATF7IP"/>
</dbReference>
<reference evidence="3" key="1">
    <citation type="submission" date="2013-04" db="EMBL/GenBank/DDBJ databases">
        <authorList>
            <person name="Qu J."/>
            <person name="Murali S.C."/>
            <person name="Bandaranaike D."/>
            <person name="Bellair M."/>
            <person name="Blankenburg K."/>
            <person name="Chao H."/>
            <person name="Dinh H."/>
            <person name="Doddapaneni H."/>
            <person name="Downs B."/>
            <person name="Dugan-Rocha S."/>
            <person name="Elkadiri S."/>
            <person name="Gnanaolivu R.D."/>
            <person name="Hernandez B."/>
            <person name="Javaid M."/>
            <person name="Jayaseelan J.C."/>
            <person name="Lee S."/>
            <person name="Li M."/>
            <person name="Ming W."/>
            <person name="Munidasa M."/>
            <person name="Muniz J."/>
            <person name="Nguyen L."/>
            <person name="Ongeri F."/>
            <person name="Osuji N."/>
            <person name="Pu L.-L."/>
            <person name="Puazo M."/>
            <person name="Qu C."/>
            <person name="Quiroz J."/>
            <person name="Raj R."/>
            <person name="Weissenberger G."/>
            <person name="Xin Y."/>
            <person name="Zou X."/>
            <person name="Han Y."/>
            <person name="Richards S."/>
            <person name="Worley K."/>
            <person name="Muzny D."/>
            <person name="Gibbs R."/>
        </authorList>
    </citation>
    <scope>NUCLEOTIDE SEQUENCE</scope>
    <source>
        <strain evidence="3">Sampled in the wild</strain>
    </source>
</reference>
<evidence type="ECO:0000313" key="4">
    <source>
        <dbReference type="Proteomes" id="UP000792457"/>
    </source>
</evidence>
<dbReference type="GO" id="GO:0003712">
    <property type="term" value="F:transcription coregulator activity"/>
    <property type="evidence" value="ECO:0007669"/>
    <property type="project" value="TreeGrafter"/>
</dbReference>
<gene>
    <name evidence="3" type="ORF">J437_LFUL008287</name>
</gene>
<dbReference type="PANTHER" id="PTHR23210">
    <property type="entry name" value="ACTIVATING TRANSCRIPTION FACTOR 7 INTERACTING PROTEIN"/>
    <property type="match status" value="1"/>
</dbReference>
<feature type="compositionally biased region" description="Low complexity" evidence="1">
    <location>
        <begin position="680"/>
        <end position="696"/>
    </location>
</feature>
<feature type="region of interest" description="Disordered" evidence="1">
    <location>
        <begin position="880"/>
        <end position="931"/>
    </location>
</feature>
<feature type="compositionally biased region" description="Polar residues" evidence="1">
    <location>
        <begin position="163"/>
        <end position="172"/>
    </location>
</feature>
<feature type="compositionally biased region" description="Low complexity" evidence="1">
    <location>
        <begin position="637"/>
        <end position="652"/>
    </location>
</feature>
<name>A0A8K0P077_LADFU</name>
<feature type="compositionally biased region" description="Basic and acidic residues" evidence="1">
    <location>
        <begin position="312"/>
        <end position="326"/>
    </location>
</feature>
<feature type="compositionally biased region" description="Polar residues" evidence="1">
    <location>
        <begin position="436"/>
        <end position="449"/>
    </location>
</feature>
<dbReference type="AlphaFoldDB" id="A0A8K0P077"/>
<organism evidence="3 4">
    <name type="scientific">Ladona fulva</name>
    <name type="common">Scarce chaser dragonfly</name>
    <name type="synonym">Libellula fulva</name>
    <dbReference type="NCBI Taxonomy" id="123851"/>
    <lineage>
        <taxon>Eukaryota</taxon>
        <taxon>Metazoa</taxon>
        <taxon>Ecdysozoa</taxon>
        <taxon>Arthropoda</taxon>
        <taxon>Hexapoda</taxon>
        <taxon>Insecta</taxon>
        <taxon>Pterygota</taxon>
        <taxon>Palaeoptera</taxon>
        <taxon>Odonata</taxon>
        <taxon>Epiprocta</taxon>
        <taxon>Anisoptera</taxon>
        <taxon>Libelluloidea</taxon>
        <taxon>Libellulidae</taxon>
        <taxon>Ladona</taxon>
    </lineage>
</organism>
<accession>A0A8K0P077</accession>
<evidence type="ECO:0000259" key="2">
    <source>
        <dbReference type="PROSITE" id="PS50853"/>
    </source>
</evidence>
<proteinExistence type="predicted"/>
<feature type="compositionally biased region" description="Basic and acidic residues" evidence="1">
    <location>
        <begin position="145"/>
        <end position="156"/>
    </location>
</feature>
<evidence type="ECO:0000256" key="1">
    <source>
        <dbReference type="SAM" id="MobiDB-lite"/>
    </source>
</evidence>
<feature type="compositionally biased region" description="Basic and acidic residues" evidence="1">
    <location>
        <begin position="459"/>
        <end position="473"/>
    </location>
</feature>
<feature type="region of interest" description="Disordered" evidence="1">
    <location>
        <begin position="436"/>
        <end position="479"/>
    </location>
</feature>
<dbReference type="PANTHER" id="PTHR23210:SF26">
    <property type="entry name" value="ACTIVATING TRANSCRIPTION FACTOR 7-INTERACTING PROTEIN 1"/>
    <property type="match status" value="1"/>
</dbReference>
<feature type="compositionally biased region" description="Polar residues" evidence="1">
    <location>
        <begin position="359"/>
        <end position="374"/>
    </location>
</feature>
<dbReference type="SUPFAM" id="SSF49265">
    <property type="entry name" value="Fibronectin type III"/>
    <property type="match status" value="1"/>
</dbReference>
<dbReference type="Proteomes" id="UP000792457">
    <property type="component" value="Unassembled WGS sequence"/>
</dbReference>
<dbReference type="GO" id="GO:0005634">
    <property type="term" value="C:nucleus"/>
    <property type="evidence" value="ECO:0007669"/>
    <property type="project" value="TreeGrafter"/>
</dbReference>
<dbReference type="InterPro" id="IPR036116">
    <property type="entry name" value="FN3_sf"/>
</dbReference>
<feature type="domain" description="Fibronectin type-III" evidence="2">
    <location>
        <begin position="933"/>
        <end position="1036"/>
    </location>
</feature>
<dbReference type="InterPro" id="IPR013783">
    <property type="entry name" value="Ig-like_fold"/>
</dbReference>
<dbReference type="Gene3D" id="2.60.40.10">
    <property type="entry name" value="Immunoglobulins"/>
    <property type="match status" value="1"/>
</dbReference>
<protein>
    <recommendedName>
        <fullName evidence="2">Fibronectin type-III domain-containing protein</fullName>
    </recommendedName>
</protein>